<sequence length="413" mass="43429">MGILVQKYGGSSLAGAERLRRISERVASTRRAGRRTVVVVSARGDTTDELLALVDEIGGRDAARRAPRETDQLLATGEYASAALLALALERLGVPAVSLTGPQAGIRAVGRHGEGMIDTIDTGRVRSCLDEERVVVVGGFQGINHVGDVVTLGRGGSDTTAVALAAALDAGSCEIYTDVDGVYTADPRLVEAARKLPYVSADVMVEMAFSGAKVLHSRSAELAAAKGVDLHVRSSLVDREGTVVSQRDAGLLETGSAVSAITSDTDVARVLVHCKGKGDPVSTILGILAGNAVPVDLVARSGPQEEEFRMGFTIRHSDVERIREPLERAVAPLGGGIRVDTDVAKVSLVGMGLLNRPEYLARLTMVLSGVGIATSWVSSSQLRVSVIVPRHHHVETLRLLHTEFGLADTDSDG</sequence>
<dbReference type="Gene3D" id="3.40.1160.10">
    <property type="entry name" value="Acetylglutamate kinase-like"/>
    <property type="match status" value="1"/>
</dbReference>
<feature type="domain" description="Aspartate/glutamate/uridylate kinase" evidence="18">
    <location>
        <begin position="3"/>
        <end position="234"/>
    </location>
</feature>
<keyword evidence="14" id="KW-0457">Lysine biosynthesis</keyword>
<dbReference type="PANTHER" id="PTHR21499:SF3">
    <property type="entry name" value="ASPARTOKINASE"/>
    <property type="match status" value="1"/>
</dbReference>
<dbReference type="SUPFAM" id="SSF55021">
    <property type="entry name" value="ACT-like"/>
    <property type="match status" value="1"/>
</dbReference>
<dbReference type="InterPro" id="IPR018042">
    <property type="entry name" value="Aspartate_kinase_CS"/>
</dbReference>
<keyword evidence="13" id="KW-0220">Diaminopimelate biosynthesis</keyword>
<dbReference type="InterPro" id="IPR001048">
    <property type="entry name" value="Asp/Glu/Uridylate_kinase"/>
</dbReference>
<comment type="pathway">
    <text evidence="3 17">Amino-acid biosynthesis; L-methionine biosynthesis via de novo pathway; L-homoserine from L-aspartate: step 1/3.</text>
</comment>
<name>A0ABU4MUS5_9ACTN</name>
<dbReference type="InterPro" id="IPR001341">
    <property type="entry name" value="Asp_kinase"/>
</dbReference>
<dbReference type="PROSITE" id="PS00324">
    <property type="entry name" value="ASPARTOKINASE"/>
    <property type="match status" value="1"/>
</dbReference>
<feature type="domain" description="Aspartokinase ACT" evidence="19">
    <location>
        <begin position="346"/>
        <end position="404"/>
    </location>
</feature>
<dbReference type="InterPro" id="IPR036393">
    <property type="entry name" value="AceGlu_kinase-like_sf"/>
</dbReference>
<dbReference type="GO" id="GO:0004072">
    <property type="term" value="F:aspartate kinase activity"/>
    <property type="evidence" value="ECO:0007669"/>
    <property type="project" value="UniProtKB-EC"/>
</dbReference>
<evidence type="ECO:0000256" key="7">
    <source>
        <dbReference type="ARBA" id="ARBA00016273"/>
    </source>
</evidence>
<dbReference type="Proteomes" id="UP001282474">
    <property type="component" value="Unassembled WGS sequence"/>
</dbReference>
<comment type="function">
    <text evidence="1">Catalyzes the phosphorylation of the beta-carboxyl group of aspartic acid with ATP to yield 4-phospho-L-aspartate, which is involved in the branched biosynthetic pathway leading to the biosynthesis of amino acids lysine, threonine, isoleucine and methionine.</text>
</comment>
<gene>
    <name evidence="20" type="ORF">PV383_27165</name>
</gene>
<evidence type="ECO:0000259" key="19">
    <source>
        <dbReference type="Pfam" id="PF22468"/>
    </source>
</evidence>
<dbReference type="NCBIfam" id="NF005155">
    <property type="entry name" value="PRK06635.1-4"/>
    <property type="match status" value="1"/>
</dbReference>
<evidence type="ECO:0000256" key="5">
    <source>
        <dbReference type="ARBA" id="ARBA00010122"/>
    </source>
</evidence>
<evidence type="ECO:0000256" key="15">
    <source>
        <dbReference type="ARBA" id="ARBA00047872"/>
    </source>
</evidence>
<dbReference type="EMBL" id="JARAWJ010000022">
    <property type="protein sequence ID" value="MDX3040837.1"/>
    <property type="molecule type" value="Genomic_DNA"/>
</dbReference>
<evidence type="ECO:0000256" key="6">
    <source>
        <dbReference type="ARBA" id="ARBA00013059"/>
    </source>
</evidence>
<dbReference type="Pfam" id="PF00696">
    <property type="entry name" value="AA_kinase"/>
    <property type="match status" value="1"/>
</dbReference>
<keyword evidence="12" id="KW-0067">ATP-binding</keyword>
<protein>
    <recommendedName>
        <fullName evidence="7 16">Aspartokinase</fullName>
        <ecNumber evidence="6 16">2.7.2.4</ecNumber>
    </recommendedName>
</protein>
<dbReference type="Pfam" id="PF22468">
    <property type="entry name" value="ACT_9"/>
    <property type="match status" value="1"/>
</dbReference>
<dbReference type="EC" id="2.7.2.4" evidence="6 16"/>
<comment type="similarity">
    <text evidence="5 16">Belongs to the aspartokinase family.</text>
</comment>
<dbReference type="InterPro" id="IPR005260">
    <property type="entry name" value="Asp_kin_monofn"/>
</dbReference>
<dbReference type="NCBIfam" id="NF005154">
    <property type="entry name" value="PRK06635.1-2"/>
    <property type="match status" value="1"/>
</dbReference>
<comment type="pathway">
    <text evidence="4 17">Amino-acid biosynthesis; L-threonine biosynthesis; L-threonine from L-aspartate: step 1/5.</text>
</comment>
<accession>A0ABU4MUS5</accession>
<dbReference type="NCBIfam" id="TIGR00657">
    <property type="entry name" value="asp_kinases"/>
    <property type="match status" value="1"/>
</dbReference>
<evidence type="ECO:0000256" key="3">
    <source>
        <dbReference type="ARBA" id="ARBA00004986"/>
    </source>
</evidence>
<comment type="pathway">
    <text evidence="2 17">Amino-acid biosynthesis; L-lysine biosynthesis via DAP pathway; (S)-tetrahydrodipicolinate from L-aspartate: step 1/4.</text>
</comment>
<keyword evidence="11 16" id="KW-0418">Kinase</keyword>
<evidence type="ECO:0000256" key="8">
    <source>
        <dbReference type="ARBA" id="ARBA00022605"/>
    </source>
</evidence>
<dbReference type="RefSeq" id="WP_313895510.1">
    <property type="nucleotide sequence ID" value="NZ_JABXWF010000003.1"/>
</dbReference>
<evidence type="ECO:0000256" key="1">
    <source>
        <dbReference type="ARBA" id="ARBA00002843"/>
    </source>
</evidence>
<organism evidence="20 21">
    <name type="scientific">Streptomyces caniscabiei</name>
    <dbReference type="NCBI Taxonomy" id="2746961"/>
    <lineage>
        <taxon>Bacteria</taxon>
        <taxon>Bacillati</taxon>
        <taxon>Actinomycetota</taxon>
        <taxon>Actinomycetes</taxon>
        <taxon>Kitasatosporales</taxon>
        <taxon>Streptomycetaceae</taxon>
        <taxon>Streptomyces</taxon>
    </lineage>
</organism>
<proteinExistence type="inferred from homology"/>
<evidence type="ECO:0000256" key="12">
    <source>
        <dbReference type="ARBA" id="ARBA00022840"/>
    </source>
</evidence>
<evidence type="ECO:0000256" key="13">
    <source>
        <dbReference type="ARBA" id="ARBA00022915"/>
    </source>
</evidence>
<dbReference type="SUPFAM" id="SSF53633">
    <property type="entry name" value="Carbamate kinase-like"/>
    <property type="match status" value="1"/>
</dbReference>
<evidence type="ECO:0000259" key="18">
    <source>
        <dbReference type="Pfam" id="PF00696"/>
    </source>
</evidence>
<keyword evidence="9 16" id="KW-0808">Transferase</keyword>
<evidence type="ECO:0000256" key="17">
    <source>
        <dbReference type="RuleBase" id="RU004249"/>
    </source>
</evidence>
<evidence type="ECO:0000313" key="20">
    <source>
        <dbReference type="EMBL" id="MDX3040837.1"/>
    </source>
</evidence>
<evidence type="ECO:0000256" key="9">
    <source>
        <dbReference type="ARBA" id="ARBA00022679"/>
    </source>
</evidence>
<reference evidence="20 21" key="1">
    <citation type="journal article" date="2023" name="Microb. Genom.">
        <title>Mesoterricola silvestris gen. nov., sp. nov., Mesoterricola sediminis sp. nov., Geothrix oryzae sp. nov., Geothrix edaphica sp. nov., Geothrix rubra sp. nov., and Geothrix limicola sp. nov., six novel members of Acidobacteriota isolated from soils.</title>
        <authorList>
            <person name="Weisberg A.J."/>
            <person name="Pearce E."/>
            <person name="Kramer C.G."/>
            <person name="Chang J.H."/>
            <person name="Clarke C.R."/>
        </authorList>
    </citation>
    <scope>NUCLEOTIDE SEQUENCE [LARGE SCALE GENOMIC DNA]</scope>
    <source>
        <strain evidence="20 21">NE20-4-1</strain>
    </source>
</reference>
<keyword evidence="10" id="KW-0547">Nucleotide-binding</keyword>
<comment type="caution">
    <text evidence="20">The sequence shown here is derived from an EMBL/GenBank/DDBJ whole genome shotgun (WGS) entry which is preliminary data.</text>
</comment>
<dbReference type="PIRSF" id="PIRSF000726">
    <property type="entry name" value="Asp_kin"/>
    <property type="match status" value="1"/>
</dbReference>
<dbReference type="PANTHER" id="PTHR21499">
    <property type="entry name" value="ASPARTATE KINASE"/>
    <property type="match status" value="1"/>
</dbReference>
<evidence type="ECO:0000256" key="16">
    <source>
        <dbReference type="RuleBase" id="RU003448"/>
    </source>
</evidence>
<dbReference type="Gene3D" id="3.30.2130.10">
    <property type="entry name" value="VC0802-like"/>
    <property type="match status" value="1"/>
</dbReference>
<evidence type="ECO:0000256" key="2">
    <source>
        <dbReference type="ARBA" id="ARBA00004766"/>
    </source>
</evidence>
<dbReference type="InterPro" id="IPR054352">
    <property type="entry name" value="ACT_Aspartokinase"/>
</dbReference>
<evidence type="ECO:0000256" key="4">
    <source>
        <dbReference type="ARBA" id="ARBA00005139"/>
    </source>
</evidence>
<keyword evidence="8 17" id="KW-0028">Amino-acid biosynthesis</keyword>
<evidence type="ECO:0000256" key="11">
    <source>
        <dbReference type="ARBA" id="ARBA00022777"/>
    </source>
</evidence>
<evidence type="ECO:0000256" key="10">
    <source>
        <dbReference type="ARBA" id="ARBA00022741"/>
    </source>
</evidence>
<dbReference type="InterPro" id="IPR045865">
    <property type="entry name" value="ACT-like_dom_sf"/>
</dbReference>
<evidence type="ECO:0000313" key="21">
    <source>
        <dbReference type="Proteomes" id="UP001282474"/>
    </source>
</evidence>
<evidence type="ECO:0000256" key="14">
    <source>
        <dbReference type="ARBA" id="ARBA00023154"/>
    </source>
</evidence>
<comment type="catalytic activity">
    <reaction evidence="15 16">
        <text>L-aspartate + ATP = 4-phospho-L-aspartate + ADP</text>
        <dbReference type="Rhea" id="RHEA:23776"/>
        <dbReference type="ChEBI" id="CHEBI:29991"/>
        <dbReference type="ChEBI" id="CHEBI:30616"/>
        <dbReference type="ChEBI" id="CHEBI:57535"/>
        <dbReference type="ChEBI" id="CHEBI:456216"/>
        <dbReference type="EC" id="2.7.2.4"/>
    </reaction>
</comment>
<keyword evidence="21" id="KW-1185">Reference proteome</keyword>